<dbReference type="InterPro" id="IPR042094">
    <property type="entry name" value="T2SS_GspF_sf"/>
</dbReference>
<dbReference type="PANTHER" id="PTHR30012">
    <property type="entry name" value="GENERAL SECRETION PATHWAY PROTEIN"/>
    <property type="match status" value="1"/>
</dbReference>
<gene>
    <name evidence="9" type="ORF">FHR99_001191</name>
</gene>
<protein>
    <submittedName>
        <fullName evidence="9">Type II secretory pathway component PulF</fullName>
    </submittedName>
</protein>
<comment type="subcellular location">
    <subcellularLocation>
        <location evidence="1">Cell membrane</location>
        <topology evidence="1">Multi-pass membrane protein</topology>
    </subcellularLocation>
</comment>
<evidence type="ECO:0000256" key="2">
    <source>
        <dbReference type="ARBA" id="ARBA00005745"/>
    </source>
</evidence>
<dbReference type="Proteomes" id="UP000537130">
    <property type="component" value="Unassembled WGS sequence"/>
</dbReference>
<evidence type="ECO:0000256" key="3">
    <source>
        <dbReference type="ARBA" id="ARBA00022475"/>
    </source>
</evidence>
<accession>A0A7W4Z6H6</accession>
<organism evidence="9 10">
    <name type="scientific">Litorivivens lipolytica</name>
    <dbReference type="NCBI Taxonomy" id="1524264"/>
    <lineage>
        <taxon>Bacteria</taxon>
        <taxon>Pseudomonadati</taxon>
        <taxon>Pseudomonadota</taxon>
        <taxon>Gammaproteobacteria</taxon>
        <taxon>Litorivivens</taxon>
    </lineage>
</organism>
<evidence type="ECO:0000313" key="9">
    <source>
        <dbReference type="EMBL" id="MBB3046955.1"/>
    </source>
</evidence>
<evidence type="ECO:0000256" key="1">
    <source>
        <dbReference type="ARBA" id="ARBA00004651"/>
    </source>
</evidence>
<reference evidence="9 10" key="1">
    <citation type="submission" date="2020-08" db="EMBL/GenBank/DDBJ databases">
        <title>Genomic Encyclopedia of Type Strains, Phase III (KMG-III): the genomes of soil and plant-associated and newly described type strains.</title>
        <authorList>
            <person name="Whitman W."/>
        </authorList>
    </citation>
    <scope>NUCLEOTIDE SEQUENCE [LARGE SCALE GENOMIC DNA]</scope>
    <source>
        <strain evidence="9 10">CECT 8654</strain>
    </source>
</reference>
<dbReference type="EMBL" id="JACHWY010000001">
    <property type="protein sequence ID" value="MBB3046955.1"/>
    <property type="molecule type" value="Genomic_DNA"/>
</dbReference>
<dbReference type="Gene3D" id="1.20.81.30">
    <property type="entry name" value="Type II secretion system (T2SS), domain F"/>
    <property type="match status" value="1"/>
</dbReference>
<keyword evidence="3" id="KW-1003">Cell membrane</keyword>
<keyword evidence="5 7" id="KW-1133">Transmembrane helix</keyword>
<name>A0A7W4Z6H6_9GAMM</name>
<sequence>MDYSLSTTMELQELTSQHRANLFSALSEQQTGDSDWDQVFALMRHGQQVAERAELSDLAEQFAAGQELVIDELKKGGQFYDWELQFMQLGMATGALSAVYDRISAHYRLLGAFLDELRRNLWMPALIMLCFAIGIPTFAWLLGEMGLYQALGNVVLAMIPGVLLACIVPLTLVSYRAGWMPQALRRAAFHLPGIGNLLARYQTFHFLSHLNLCVAAGFPVSQALKQSARRMPPTPMKPRYLSLYKAVSQGGKLSAALQESHLIVGVNMPQLQAGSTVQDAQVALTRAVYEDCVEQAAFWTRTLPWLLLALLPYVALINVWSL</sequence>
<evidence type="ECO:0000256" key="4">
    <source>
        <dbReference type="ARBA" id="ARBA00022692"/>
    </source>
</evidence>
<feature type="transmembrane region" description="Helical" evidence="7">
    <location>
        <begin position="303"/>
        <end position="321"/>
    </location>
</feature>
<keyword evidence="6 7" id="KW-0472">Membrane</keyword>
<dbReference type="Pfam" id="PF00482">
    <property type="entry name" value="T2SSF"/>
    <property type="match status" value="1"/>
</dbReference>
<evidence type="ECO:0000256" key="6">
    <source>
        <dbReference type="ARBA" id="ARBA00023136"/>
    </source>
</evidence>
<comment type="caution">
    <text evidence="9">The sequence shown here is derived from an EMBL/GenBank/DDBJ whole genome shotgun (WGS) entry which is preliminary data.</text>
</comment>
<dbReference type="PANTHER" id="PTHR30012:SF0">
    <property type="entry name" value="TYPE II SECRETION SYSTEM PROTEIN F-RELATED"/>
    <property type="match status" value="1"/>
</dbReference>
<dbReference type="InterPro" id="IPR003004">
    <property type="entry name" value="GspF/PilC"/>
</dbReference>
<dbReference type="GO" id="GO:0005886">
    <property type="term" value="C:plasma membrane"/>
    <property type="evidence" value="ECO:0007669"/>
    <property type="project" value="UniProtKB-SubCell"/>
</dbReference>
<dbReference type="RefSeq" id="WP_183409608.1">
    <property type="nucleotide sequence ID" value="NZ_JACHWY010000001.1"/>
</dbReference>
<evidence type="ECO:0000256" key="5">
    <source>
        <dbReference type="ARBA" id="ARBA00022989"/>
    </source>
</evidence>
<dbReference type="AlphaFoldDB" id="A0A7W4Z6H6"/>
<evidence type="ECO:0000313" key="10">
    <source>
        <dbReference type="Proteomes" id="UP000537130"/>
    </source>
</evidence>
<feature type="domain" description="Type II secretion system protein GspF" evidence="8">
    <location>
        <begin position="206"/>
        <end position="261"/>
    </location>
</feature>
<keyword evidence="10" id="KW-1185">Reference proteome</keyword>
<evidence type="ECO:0000256" key="7">
    <source>
        <dbReference type="SAM" id="Phobius"/>
    </source>
</evidence>
<evidence type="ECO:0000259" key="8">
    <source>
        <dbReference type="Pfam" id="PF00482"/>
    </source>
</evidence>
<feature type="transmembrane region" description="Helical" evidence="7">
    <location>
        <begin position="121"/>
        <end position="142"/>
    </location>
</feature>
<dbReference type="InterPro" id="IPR018076">
    <property type="entry name" value="T2SS_GspF_dom"/>
</dbReference>
<feature type="transmembrane region" description="Helical" evidence="7">
    <location>
        <begin position="154"/>
        <end position="175"/>
    </location>
</feature>
<comment type="similarity">
    <text evidence="2">Belongs to the GSP F family.</text>
</comment>
<keyword evidence="4 7" id="KW-0812">Transmembrane</keyword>
<proteinExistence type="inferred from homology"/>